<dbReference type="AlphaFoldDB" id="A0A089MLX6"/>
<dbReference type="OrthoDB" id="9814703at2"/>
<keyword evidence="2 4" id="KW-0238">DNA-binding</keyword>
<keyword evidence="1" id="KW-0805">Transcription regulation</keyword>
<dbReference type="GO" id="GO:0003677">
    <property type="term" value="F:DNA binding"/>
    <property type="evidence" value="ECO:0007669"/>
    <property type="project" value="UniProtKB-UniRule"/>
</dbReference>
<dbReference type="EMBL" id="CP009285">
    <property type="protein sequence ID" value="AIQ57544.1"/>
    <property type="molecule type" value="Genomic_DNA"/>
</dbReference>
<gene>
    <name evidence="6" type="ORF">PBOR_11825</name>
</gene>
<dbReference type="SUPFAM" id="SSF46689">
    <property type="entry name" value="Homeodomain-like"/>
    <property type="match status" value="1"/>
</dbReference>
<evidence type="ECO:0000259" key="5">
    <source>
        <dbReference type="PROSITE" id="PS50977"/>
    </source>
</evidence>
<dbReference type="PROSITE" id="PS50977">
    <property type="entry name" value="HTH_TETR_2"/>
    <property type="match status" value="1"/>
</dbReference>
<keyword evidence="3" id="KW-0804">Transcription</keyword>
<dbReference type="KEGG" id="pbd:PBOR_11825"/>
<dbReference type="PANTHER" id="PTHR47506">
    <property type="entry name" value="TRANSCRIPTIONAL REGULATORY PROTEIN"/>
    <property type="match status" value="1"/>
</dbReference>
<feature type="domain" description="HTH tetR-type" evidence="5">
    <location>
        <begin position="8"/>
        <end position="68"/>
    </location>
</feature>
<feature type="DNA-binding region" description="H-T-H motif" evidence="4">
    <location>
        <begin position="31"/>
        <end position="50"/>
    </location>
</feature>
<dbReference type="InterPro" id="IPR009057">
    <property type="entry name" value="Homeodomain-like_sf"/>
</dbReference>
<dbReference type="HOGENOM" id="CLU_1359272_0_0_9"/>
<dbReference type="PANTHER" id="PTHR47506:SF1">
    <property type="entry name" value="HTH-TYPE TRANSCRIPTIONAL REGULATOR YJDC"/>
    <property type="match status" value="1"/>
</dbReference>
<evidence type="ECO:0000256" key="2">
    <source>
        <dbReference type="ARBA" id="ARBA00023125"/>
    </source>
</evidence>
<dbReference type="Gene3D" id="1.10.357.10">
    <property type="entry name" value="Tetracycline Repressor, domain 2"/>
    <property type="match status" value="1"/>
</dbReference>
<protein>
    <submittedName>
        <fullName evidence="6">TetR family transcriptional regulator</fullName>
    </submittedName>
</protein>
<evidence type="ECO:0000256" key="3">
    <source>
        <dbReference type="ARBA" id="ARBA00023163"/>
    </source>
</evidence>
<dbReference type="Pfam" id="PF00440">
    <property type="entry name" value="TetR_N"/>
    <property type="match status" value="1"/>
</dbReference>
<proteinExistence type="predicted"/>
<dbReference type="PRINTS" id="PR00455">
    <property type="entry name" value="HTHTETR"/>
</dbReference>
<dbReference type="RefSeq" id="WP_042211763.1">
    <property type="nucleotide sequence ID" value="NZ_CP009285.1"/>
</dbReference>
<evidence type="ECO:0000256" key="1">
    <source>
        <dbReference type="ARBA" id="ARBA00023015"/>
    </source>
</evidence>
<dbReference type="InterPro" id="IPR036271">
    <property type="entry name" value="Tet_transcr_reg_TetR-rel_C_sf"/>
</dbReference>
<reference evidence="6" key="1">
    <citation type="submission" date="2014-08" db="EMBL/GenBank/DDBJ databases">
        <title>Comparative genomics of the Paenibacillus odorifer group.</title>
        <authorList>
            <person name="den Bakker H.C."/>
            <person name="Tsai Y.-C.Y.-C."/>
            <person name="Martin N."/>
            <person name="Korlach J."/>
            <person name="Wiedmann M."/>
        </authorList>
    </citation>
    <scope>NUCLEOTIDE SEQUENCE [LARGE SCALE GENOMIC DNA]</scope>
    <source>
        <strain evidence="6">DSM 13188</strain>
    </source>
</reference>
<dbReference type="InterPro" id="IPR001647">
    <property type="entry name" value="HTH_TetR"/>
</dbReference>
<keyword evidence="7" id="KW-1185">Reference proteome</keyword>
<sequence>MKNSDRRKQTIRQLLEATKELLRDKGCHAITLKDIMEQSQLSKGAIFHYVKSKDEIFAWVLEERLEAVNEHFEEEVAGSLNKTFDGPMLAISRSLAGLEDSHEATNKVLLYLLGKENEPAVAQALEHFHKRSVSVSRQWITTGQKHGVIKENVNPDETAELFVLLSLGLRVRASLRPSSESVSAKEVSDFMAGILKK</sequence>
<evidence type="ECO:0000313" key="6">
    <source>
        <dbReference type="EMBL" id="AIQ57544.1"/>
    </source>
</evidence>
<evidence type="ECO:0000256" key="4">
    <source>
        <dbReference type="PROSITE-ProRule" id="PRU00335"/>
    </source>
</evidence>
<dbReference type="Proteomes" id="UP000029518">
    <property type="component" value="Chromosome"/>
</dbReference>
<dbReference type="SUPFAM" id="SSF48498">
    <property type="entry name" value="Tetracyclin repressor-like, C-terminal domain"/>
    <property type="match status" value="1"/>
</dbReference>
<name>A0A089MLX6_PAEBO</name>
<evidence type="ECO:0000313" key="7">
    <source>
        <dbReference type="Proteomes" id="UP000029518"/>
    </source>
</evidence>
<accession>A0A089MLX6</accession>
<organism evidence="6 7">
    <name type="scientific">Paenibacillus borealis</name>
    <dbReference type="NCBI Taxonomy" id="160799"/>
    <lineage>
        <taxon>Bacteria</taxon>
        <taxon>Bacillati</taxon>
        <taxon>Bacillota</taxon>
        <taxon>Bacilli</taxon>
        <taxon>Bacillales</taxon>
        <taxon>Paenibacillaceae</taxon>
        <taxon>Paenibacillus</taxon>
    </lineage>
</organism>